<evidence type="ECO:0000256" key="1">
    <source>
        <dbReference type="ARBA" id="ARBA00004141"/>
    </source>
</evidence>
<feature type="transmembrane region" description="Helical" evidence="6">
    <location>
        <begin position="252"/>
        <end position="269"/>
    </location>
</feature>
<dbReference type="PANTHER" id="PTHR32322">
    <property type="entry name" value="INNER MEMBRANE TRANSPORTER"/>
    <property type="match status" value="1"/>
</dbReference>
<reference evidence="8 9" key="1">
    <citation type="journal article" date="2015" name="PLoS ONE">
        <title>Azotobacter Genomes: The Genome of Azotobacter chroococcum NCIMB 8003 (ATCC 4412).</title>
        <authorList>
            <person name="Robson R.L."/>
            <person name="Jones R."/>
            <person name="Robson R.M."/>
            <person name="Schwartz A."/>
            <person name="Richardson T.H."/>
        </authorList>
    </citation>
    <scope>NUCLEOTIDE SEQUENCE [LARGE SCALE GENOMIC DNA]</scope>
    <source>
        <strain evidence="8 9">NCIMB 8003</strain>
    </source>
</reference>
<evidence type="ECO:0000313" key="9">
    <source>
        <dbReference type="Proteomes" id="UP000068210"/>
    </source>
</evidence>
<dbReference type="AlphaFoldDB" id="A0A0C4WNZ9"/>
<protein>
    <submittedName>
        <fullName evidence="8">Carboxylate/amino acid/amine transporter</fullName>
    </submittedName>
</protein>
<feature type="transmembrane region" description="Helical" evidence="6">
    <location>
        <begin position="36"/>
        <end position="55"/>
    </location>
</feature>
<comment type="subcellular location">
    <subcellularLocation>
        <location evidence="1">Membrane</location>
        <topology evidence="1">Multi-pass membrane protein</topology>
    </subcellularLocation>
</comment>
<dbReference type="InterPro" id="IPR050638">
    <property type="entry name" value="AA-Vitamin_Transporters"/>
</dbReference>
<feature type="domain" description="EamA" evidence="7">
    <location>
        <begin position="9"/>
        <end position="141"/>
    </location>
</feature>
<dbReference type="HOGENOM" id="CLU_033863_4_4_6"/>
<feature type="transmembrane region" description="Helical" evidence="6">
    <location>
        <begin position="223"/>
        <end position="245"/>
    </location>
</feature>
<keyword evidence="5 6" id="KW-0472">Membrane</keyword>
<dbReference type="RefSeq" id="WP_039803714.1">
    <property type="nucleotide sequence ID" value="NZ_CP010415.1"/>
</dbReference>
<comment type="similarity">
    <text evidence="2">Belongs to the EamA transporter family.</text>
</comment>
<dbReference type="PANTHER" id="PTHR32322:SF2">
    <property type="entry name" value="EAMA DOMAIN-CONTAINING PROTEIN"/>
    <property type="match status" value="1"/>
</dbReference>
<dbReference type="EMBL" id="CP010415">
    <property type="protein sequence ID" value="AJE21270.1"/>
    <property type="molecule type" value="Genomic_DNA"/>
</dbReference>
<dbReference type="SUPFAM" id="SSF103481">
    <property type="entry name" value="Multidrug resistance efflux transporter EmrE"/>
    <property type="match status" value="2"/>
</dbReference>
<evidence type="ECO:0000256" key="2">
    <source>
        <dbReference type="ARBA" id="ARBA00007362"/>
    </source>
</evidence>
<dbReference type="Proteomes" id="UP000068210">
    <property type="component" value="Chromosome"/>
</dbReference>
<evidence type="ECO:0000256" key="4">
    <source>
        <dbReference type="ARBA" id="ARBA00022989"/>
    </source>
</evidence>
<organism evidence="8 9">
    <name type="scientific">Azotobacter chroococcum NCIMB 8003</name>
    <dbReference type="NCBI Taxonomy" id="1328314"/>
    <lineage>
        <taxon>Bacteria</taxon>
        <taxon>Pseudomonadati</taxon>
        <taxon>Pseudomonadota</taxon>
        <taxon>Gammaproteobacteria</taxon>
        <taxon>Pseudomonadales</taxon>
        <taxon>Pseudomonadaceae</taxon>
        <taxon>Azotobacter</taxon>
    </lineage>
</organism>
<keyword evidence="9" id="KW-1185">Reference proteome</keyword>
<evidence type="ECO:0000256" key="6">
    <source>
        <dbReference type="SAM" id="Phobius"/>
    </source>
</evidence>
<sequence>MKRLLANPYLLLTLASLFWSGNLVMGRGLRADLPPVGLAFWRWTTAFLLVLPLALPHLRSQWPALRAGWRAVLLLGVLGVGGYNTFSYIALQYTTATSAILLNSFIPVATIALAFLFFGKRLSRQEALGVAVSLAGVMILVAQGSLDTLLALSLNIGDLWMLAAVLSWGLYTVGLQWRPQGVHPMLLLGACIAVGLLAQAPVYAWEIAAGRSIVVNAQSIGGILYAGVVAAFLGFLCYNAGVAAIGPARGSLFIHLMPVFGTILSALLLGERPQLYHLAGIALVFAGIALTMRRPAAARGATLPAGESRP</sequence>
<feature type="transmembrane region" description="Helical" evidence="6">
    <location>
        <begin position="275"/>
        <end position="292"/>
    </location>
</feature>
<feature type="transmembrane region" description="Helical" evidence="6">
    <location>
        <begin position="127"/>
        <end position="146"/>
    </location>
</feature>
<dbReference type="STRING" id="1328314.Achr_18150"/>
<gene>
    <name evidence="8" type="ORF">Achr_18150</name>
</gene>
<evidence type="ECO:0000256" key="3">
    <source>
        <dbReference type="ARBA" id="ARBA00022692"/>
    </source>
</evidence>
<feature type="transmembrane region" description="Helical" evidence="6">
    <location>
        <begin position="185"/>
        <end position="203"/>
    </location>
</feature>
<keyword evidence="3 6" id="KW-0812">Transmembrane</keyword>
<evidence type="ECO:0000259" key="7">
    <source>
        <dbReference type="Pfam" id="PF00892"/>
    </source>
</evidence>
<dbReference type="InterPro" id="IPR037185">
    <property type="entry name" value="EmrE-like"/>
</dbReference>
<dbReference type="KEGG" id="acx:Achr_18150"/>
<feature type="transmembrane region" description="Helical" evidence="6">
    <location>
        <begin position="67"/>
        <end position="90"/>
    </location>
</feature>
<feature type="transmembrane region" description="Helical" evidence="6">
    <location>
        <begin position="96"/>
        <end position="118"/>
    </location>
</feature>
<evidence type="ECO:0000256" key="5">
    <source>
        <dbReference type="ARBA" id="ARBA00023136"/>
    </source>
</evidence>
<accession>A0A0C4WNZ9</accession>
<evidence type="ECO:0000313" key="8">
    <source>
        <dbReference type="EMBL" id="AJE21270.1"/>
    </source>
</evidence>
<feature type="domain" description="EamA" evidence="7">
    <location>
        <begin position="156"/>
        <end position="292"/>
    </location>
</feature>
<feature type="transmembrane region" description="Helical" evidence="6">
    <location>
        <begin position="152"/>
        <end position="173"/>
    </location>
</feature>
<dbReference type="InterPro" id="IPR000620">
    <property type="entry name" value="EamA_dom"/>
</dbReference>
<keyword evidence="4 6" id="KW-1133">Transmembrane helix</keyword>
<dbReference type="GO" id="GO:0016020">
    <property type="term" value="C:membrane"/>
    <property type="evidence" value="ECO:0007669"/>
    <property type="project" value="UniProtKB-SubCell"/>
</dbReference>
<dbReference type="Pfam" id="PF00892">
    <property type="entry name" value="EamA"/>
    <property type="match status" value="2"/>
</dbReference>
<name>A0A0C4WNZ9_9GAMM</name>
<proteinExistence type="inferred from homology"/>